<dbReference type="EMBL" id="SRLO01001540">
    <property type="protein sequence ID" value="TNN37049.1"/>
    <property type="molecule type" value="Genomic_DNA"/>
</dbReference>
<gene>
    <name evidence="2" type="ORF">EYF80_052792</name>
</gene>
<accession>A0A4Z2F777</accession>
<dbReference type="AlphaFoldDB" id="A0A4Z2F777"/>
<name>A0A4Z2F777_9TELE</name>
<protein>
    <submittedName>
        <fullName evidence="2">Uncharacterized protein</fullName>
    </submittedName>
</protein>
<feature type="region of interest" description="Disordered" evidence="1">
    <location>
        <begin position="1"/>
        <end position="31"/>
    </location>
</feature>
<evidence type="ECO:0000313" key="3">
    <source>
        <dbReference type="Proteomes" id="UP000314294"/>
    </source>
</evidence>
<sequence>MKFPGRLPIDCSGERLYGPGADEEGDVEEERKGKLSVVSGGLRSAELLHDQGEQSTTAPDRDYLEETGHAAHVASEFTGLGAENVGL</sequence>
<dbReference type="Proteomes" id="UP000314294">
    <property type="component" value="Unassembled WGS sequence"/>
</dbReference>
<organism evidence="2 3">
    <name type="scientific">Liparis tanakae</name>
    <name type="common">Tanaka's snailfish</name>
    <dbReference type="NCBI Taxonomy" id="230148"/>
    <lineage>
        <taxon>Eukaryota</taxon>
        <taxon>Metazoa</taxon>
        <taxon>Chordata</taxon>
        <taxon>Craniata</taxon>
        <taxon>Vertebrata</taxon>
        <taxon>Euteleostomi</taxon>
        <taxon>Actinopterygii</taxon>
        <taxon>Neopterygii</taxon>
        <taxon>Teleostei</taxon>
        <taxon>Neoteleostei</taxon>
        <taxon>Acanthomorphata</taxon>
        <taxon>Eupercaria</taxon>
        <taxon>Perciformes</taxon>
        <taxon>Cottioidei</taxon>
        <taxon>Cottales</taxon>
        <taxon>Liparidae</taxon>
        <taxon>Liparis</taxon>
    </lineage>
</organism>
<keyword evidence="3" id="KW-1185">Reference proteome</keyword>
<evidence type="ECO:0000256" key="1">
    <source>
        <dbReference type="SAM" id="MobiDB-lite"/>
    </source>
</evidence>
<reference evidence="2 3" key="1">
    <citation type="submission" date="2019-03" db="EMBL/GenBank/DDBJ databases">
        <title>First draft genome of Liparis tanakae, snailfish: a comprehensive survey of snailfish specific genes.</title>
        <authorList>
            <person name="Kim W."/>
            <person name="Song I."/>
            <person name="Jeong J.-H."/>
            <person name="Kim D."/>
            <person name="Kim S."/>
            <person name="Ryu S."/>
            <person name="Song J.Y."/>
            <person name="Lee S.K."/>
        </authorList>
    </citation>
    <scope>NUCLEOTIDE SEQUENCE [LARGE SCALE GENOMIC DNA]</scope>
    <source>
        <tissue evidence="2">Muscle</tissue>
    </source>
</reference>
<comment type="caution">
    <text evidence="2">The sequence shown here is derived from an EMBL/GenBank/DDBJ whole genome shotgun (WGS) entry which is preliminary data.</text>
</comment>
<evidence type="ECO:0000313" key="2">
    <source>
        <dbReference type="EMBL" id="TNN37049.1"/>
    </source>
</evidence>
<proteinExistence type="predicted"/>